<sequence>MGNSYPVIFVHGFGGWGRGELFNILYWGGTQEDYERYLNQCGFESYTATVSPFSSNWDRACELYAYIKGTRVDYGKAHSTKYGHDRYGMKFRGVYKKWNNENKIHLISHSMGGQTVRVLSHLLEHGSLEEIESVLGKNPTKSEISQAVHKGLLSPLFVGNTSSLHSVTTIASPHDGTTLTEGVLGVIPYAQQLVAFGAAQSSSHKSDFYNFKLDQWGLYKGSNEDFIDFSRRIWESPLWNNTKDISAWDLSPDGAKELNSWVKAQSNVYYFSWSTEKTKTRLFSRKHIPKRDLHPILVPFAIFMGSFTRNDVTKVPINKSWFPNDGVVNTISMNGPKLGSKDIIKNFKGTAQRGIWNHMGVLEDTDHMDIISLSIKETKSYWYKKYMEFLCSLD</sequence>
<keyword evidence="6" id="KW-0378">Hydrolase</keyword>
<evidence type="ECO:0000256" key="1">
    <source>
        <dbReference type="ARBA" id="ARBA00001024"/>
    </source>
</evidence>
<dbReference type="AlphaFoldDB" id="A0A267MHU8"/>
<dbReference type="GO" id="GO:0004806">
    <property type="term" value="F:triacylglycerol lipase activity"/>
    <property type="evidence" value="ECO:0007669"/>
    <property type="project" value="UniProtKB-EC"/>
</dbReference>
<evidence type="ECO:0000313" key="10">
    <source>
        <dbReference type="EMBL" id="PAB59017.1"/>
    </source>
</evidence>
<evidence type="ECO:0000256" key="4">
    <source>
        <dbReference type="ARBA" id="ARBA00022525"/>
    </source>
</evidence>
<evidence type="ECO:0000256" key="5">
    <source>
        <dbReference type="ARBA" id="ARBA00022729"/>
    </source>
</evidence>
<dbReference type="Pfam" id="PF24708">
    <property type="entry name" value="Lip_C"/>
    <property type="match status" value="1"/>
</dbReference>
<comment type="subcellular location">
    <subcellularLocation>
        <location evidence="2">Secreted</location>
    </subcellularLocation>
</comment>
<evidence type="ECO:0000313" key="11">
    <source>
        <dbReference type="Proteomes" id="UP000216024"/>
    </source>
</evidence>
<evidence type="ECO:0000256" key="3">
    <source>
        <dbReference type="ARBA" id="ARBA00013279"/>
    </source>
</evidence>
<dbReference type="SUPFAM" id="SSF53474">
    <property type="entry name" value="alpha/beta-Hydrolases"/>
    <property type="match status" value="1"/>
</dbReference>
<evidence type="ECO:0000256" key="7">
    <source>
        <dbReference type="ARBA" id="ARBA00022963"/>
    </source>
</evidence>
<evidence type="ECO:0000259" key="9">
    <source>
        <dbReference type="Pfam" id="PF24708"/>
    </source>
</evidence>
<dbReference type="PANTHER" id="PTHR34043">
    <property type="entry name" value="ALPHA/BETA-HYDROLASES SUPERFAMILY PROTEIN"/>
    <property type="match status" value="1"/>
</dbReference>
<name>A0A267MHU8_9FIRM</name>
<dbReference type="EC" id="3.1.1.3" evidence="3"/>
<evidence type="ECO:0000256" key="2">
    <source>
        <dbReference type="ARBA" id="ARBA00004613"/>
    </source>
</evidence>
<keyword evidence="5" id="KW-0732">Signal</keyword>
<dbReference type="InterPro" id="IPR056304">
    <property type="entry name" value="Lip-like_C"/>
</dbReference>
<protein>
    <recommendedName>
        <fullName evidence="3">triacylglycerol lipase</fullName>
        <ecNumber evidence="3">3.1.1.3</ecNumber>
    </recommendedName>
</protein>
<dbReference type="Gene3D" id="3.40.50.1820">
    <property type="entry name" value="alpha/beta hydrolase"/>
    <property type="match status" value="1"/>
</dbReference>
<organism evidence="10 11">
    <name type="scientific">Anaeromicrobium sediminis</name>
    <dbReference type="NCBI Taxonomy" id="1478221"/>
    <lineage>
        <taxon>Bacteria</taxon>
        <taxon>Bacillati</taxon>
        <taxon>Bacillota</taxon>
        <taxon>Clostridia</taxon>
        <taxon>Peptostreptococcales</taxon>
        <taxon>Thermotaleaceae</taxon>
        <taxon>Anaeromicrobium</taxon>
    </lineage>
</organism>
<gene>
    <name evidence="10" type="ORF">CCE28_12605</name>
</gene>
<reference evidence="10 11" key="1">
    <citation type="submission" date="2017-06" db="EMBL/GenBank/DDBJ databases">
        <title>Draft genome sequence of anaerobic fermentative bacterium Anaeromicrobium sediminis DY2726D isolated from West Pacific Ocean sediments.</title>
        <authorList>
            <person name="Zeng X."/>
        </authorList>
    </citation>
    <scope>NUCLEOTIDE SEQUENCE [LARGE SCALE GENOMIC DNA]</scope>
    <source>
        <strain evidence="10 11">DY2726D</strain>
    </source>
</reference>
<dbReference type="InterPro" id="IPR029058">
    <property type="entry name" value="AB_hydrolase_fold"/>
</dbReference>
<dbReference type="Proteomes" id="UP000216024">
    <property type="component" value="Unassembled WGS sequence"/>
</dbReference>
<accession>A0A267MHU8</accession>
<comment type="caution">
    <text evidence="10">The sequence shown here is derived from an EMBL/GenBank/DDBJ whole genome shotgun (WGS) entry which is preliminary data.</text>
</comment>
<evidence type="ECO:0000256" key="8">
    <source>
        <dbReference type="ARBA" id="ARBA00023098"/>
    </source>
</evidence>
<dbReference type="GO" id="GO:0005576">
    <property type="term" value="C:extracellular region"/>
    <property type="evidence" value="ECO:0007669"/>
    <property type="project" value="UniProtKB-SubCell"/>
</dbReference>
<comment type="catalytic activity">
    <reaction evidence="1">
        <text>a triacylglycerol + H2O = a diacylglycerol + a fatty acid + H(+)</text>
        <dbReference type="Rhea" id="RHEA:12044"/>
        <dbReference type="ChEBI" id="CHEBI:15377"/>
        <dbReference type="ChEBI" id="CHEBI:15378"/>
        <dbReference type="ChEBI" id="CHEBI:17855"/>
        <dbReference type="ChEBI" id="CHEBI:18035"/>
        <dbReference type="ChEBI" id="CHEBI:28868"/>
        <dbReference type="EC" id="3.1.1.3"/>
    </reaction>
</comment>
<dbReference type="RefSeq" id="WP_095134083.1">
    <property type="nucleotide sequence ID" value="NZ_NIBG01000010.1"/>
</dbReference>
<keyword evidence="7" id="KW-0442">Lipid degradation</keyword>
<keyword evidence="4" id="KW-0964">Secreted</keyword>
<dbReference type="EMBL" id="NIBG01000010">
    <property type="protein sequence ID" value="PAB59017.1"/>
    <property type="molecule type" value="Genomic_DNA"/>
</dbReference>
<dbReference type="GO" id="GO:0016042">
    <property type="term" value="P:lipid catabolic process"/>
    <property type="evidence" value="ECO:0007669"/>
    <property type="project" value="UniProtKB-KW"/>
</dbReference>
<evidence type="ECO:0000256" key="6">
    <source>
        <dbReference type="ARBA" id="ARBA00022801"/>
    </source>
</evidence>
<dbReference type="OrthoDB" id="2004167at2"/>
<feature type="domain" description="Lipase-like C-terminal" evidence="9">
    <location>
        <begin position="3"/>
        <end position="379"/>
    </location>
</feature>
<keyword evidence="11" id="KW-1185">Reference proteome</keyword>
<proteinExistence type="predicted"/>
<dbReference type="PANTHER" id="PTHR34043:SF3">
    <property type="entry name" value="ALPHA_BETA-HYDROLASES SUPERFAMILY PROTEIN"/>
    <property type="match status" value="1"/>
</dbReference>
<keyword evidence="8" id="KW-0443">Lipid metabolism</keyword>